<evidence type="ECO:0000313" key="6">
    <source>
        <dbReference type="Ensembl" id="ENSEBUP00000008556.1"/>
    </source>
</evidence>
<dbReference type="OMA" id="FWIGYWG"/>
<organism evidence="6 7">
    <name type="scientific">Eptatretus burgeri</name>
    <name type="common">Inshore hagfish</name>
    <dbReference type="NCBI Taxonomy" id="7764"/>
    <lineage>
        <taxon>Eukaryota</taxon>
        <taxon>Metazoa</taxon>
        <taxon>Chordata</taxon>
        <taxon>Craniata</taxon>
        <taxon>Vertebrata</taxon>
        <taxon>Cyclostomata</taxon>
        <taxon>Myxini</taxon>
        <taxon>Myxiniformes</taxon>
        <taxon>Myxinidae</taxon>
        <taxon>Eptatretinae</taxon>
        <taxon>Eptatretus</taxon>
    </lineage>
</organism>
<dbReference type="Proteomes" id="UP000694388">
    <property type="component" value="Unplaced"/>
</dbReference>
<dbReference type="GO" id="GO:0070740">
    <property type="term" value="F:tubulin-glutamic acid ligase activity"/>
    <property type="evidence" value="ECO:0007669"/>
    <property type="project" value="TreeGrafter"/>
</dbReference>
<dbReference type="SUPFAM" id="SSF56059">
    <property type="entry name" value="Glutathione synthetase ATP-binding domain-like"/>
    <property type="match status" value="1"/>
</dbReference>
<reference evidence="6" key="1">
    <citation type="submission" date="2025-08" db="UniProtKB">
        <authorList>
            <consortium name="Ensembl"/>
        </authorList>
    </citation>
    <scope>IDENTIFICATION</scope>
</reference>
<accession>A0A8C4Q1I5</accession>
<dbReference type="GO" id="GO:0000226">
    <property type="term" value="P:microtubule cytoskeleton organization"/>
    <property type="evidence" value="ECO:0007669"/>
    <property type="project" value="TreeGrafter"/>
</dbReference>
<keyword evidence="4" id="KW-0547">Nucleotide-binding</keyword>
<dbReference type="InterPro" id="IPR004344">
    <property type="entry name" value="TTL/TTLL_fam"/>
</dbReference>
<keyword evidence="5" id="KW-0067">ATP-binding</keyword>
<dbReference type="PANTHER" id="PTHR12241">
    <property type="entry name" value="TUBULIN POLYGLUTAMYLASE"/>
    <property type="match status" value="1"/>
</dbReference>
<dbReference type="Pfam" id="PF03133">
    <property type="entry name" value="TTL"/>
    <property type="match status" value="1"/>
</dbReference>
<evidence type="ECO:0000256" key="5">
    <source>
        <dbReference type="ARBA" id="ARBA00022840"/>
    </source>
</evidence>
<dbReference type="GeneTree" id="ENSGT00940000157916"/>
<dbReference type="FunFam" id="3.30.470.20:FF:000009">
    <property type="entry name" value="tubulin polyglutamylase TTLL5 isoform X1"/>
    <property type="match status" value="1"/>
</dbReference>
<evidence type="ECO:0000256" key="2">
    <source>
        <dbReference type="ARBA" id="ARBA00022598"/>
    </source>
</evidence>
<dbReference type="GO" id="GO:0005524">
    <property type="term" value="F:ATP binding"/>
    <property type="evidence" value="ECO:0007669"/>
    <property type="project" value="UniProtKB-KW"/>
</dbReference>
<dbReference type="GO" id="GO:0036064">
    <property type="term" value="C:ciliary basal body"/>
    <property type="evidence" value="ECO:0007669"/>
    <property type="project" value="TreeGrafter"/>
</dbReference>
<dbReference type="PANTHER" id="PTHR12241:SF162">
    <property type="entry name" value="TUBULIN MONOGLUTAMYLASE TTLL4"/>
    <property type="match status" value="1"/>
</dbReference>
<evidence type="ECO:0000313" key="7">
    <source>
        <dbReference type="Proteomes" id="UP000694388"/>
    </source>
</evidence>
<keyword evidence="3" id="KW-0493">Microtubule</keyword>
<protein>
    <submittedName>
        <fullName evidence="6">Tubulin tyrosine ligase-like family, member 4</fullName>
    </submittedName>
</protein>
<proteinExistence type="inferred from homology"/>
<dbReference type="Ensembl" id="ENSEBUT00000009061.1">
    <property type="protein sequence ID" value="ENSEBUP00000008556.1"/>
    <property type="gene ID" value="ENSEBUG00000005539.1"/>
</dbReference>
<evidence type="ECO:0000256" key="1">
    <source>
        <dbReference type="ARBA" id="ARBA00006820"/>
    </source>
</evidence>
<dbReference type="PROSITE" id="PS51221">
    <property type="entry name" value="TTL"/>
    <property type="match status" value="1"/>
</dbReference>
<sequence length="581" mass="67261">MFMKRDLSADVSDFSPSDAGDVKLPDNANDKTRGANSAINSAAAKELDGPLLRETPALVLSLFTNILPTIYFATSDEKVELLPRSMRKLLKWKKSPVTPIIVKQAMIRSHFTITSDTHQWLLCWGKHMHSPAFRFLLKHQKLNHFPGTFQIGRKDMLWRNLARLRKLFGRQEFGFFPQSFVLPFDLRQLQRVWDQGVGRRRWIAKPPAGARGNGIRVLHKWNQLPKSRPLVVQRYLHKPFLIDGCKFDLRVYVYITSYNPLRIYIFDDGLVRFASCRYSPSTKNLGNRFMHLTNYSVNRHNSAYEVNLDRNACRGHKWALKALWNYLNEQAVDTTSLWEQIKDIVLKTIIVSEAVVNSHMEQFVQHQSSCHELFGFDIMLDEKLKPWLLEVNISPSLHSSSALDINIKGQLIKDLLNLAGIQLPQKKEWQPWNLTENEKAKQSYYLSAFLSEQAVPSLLDSLTPDDVWTLVQAEDELSRCGQFERVFPTVSTVHYLRFLEIPRYYNILLHQWELLYHAARHKGIAFLNNLCKQHFHLDRSDHHHWVEPDDQLSLQNGIESTKLLCETNEAVPQLQAIGSSS</sequence>
<keyword evidence="2" id="KW-0436">Ligase</keyword>
<evidence type="ECO:0000256" key="4">
    <source>
        <dbReference type="ARBA" id="ARBA00022741"/>
    </source>
</evidence>
<keyword evidence="7" id="KW-1185">Reference proteome</keyword>
<dbReference type="AlphaFoldDB" id="A0A8C4Q1I5"/>
<comment type="similarity">
    <text evidence="1">Belongs to the tubulin--tyrosine ligase family.</text>
</comment>
<evidence type="ECO:0000256" key="3">
    <source>
        <dbReference type="ARBA" id="ARBA00022701"/>
    </source>
</evidence>
<dbReference type="GO" id="GO:0005874">
    <property type="term" value="C:microtubule"/>
    <property type="evidence" value="ECO:0007669"/>
    <property type="project" value="UniProtKB-KW"/>
</dbReference>
<dbReference type="Gene3D" id="3.30.470.20">
    <property type="entry name" value="ATP-grasp fold, B domain"/>
    <property type="match status" value="1"/>
</dbReference>
<reference evidence="6" key="2">
    <citation type="submission" date="2025-09" db="UniProtKB">
        <authorList>
            <consortium name="Ensembl"/>
        </authorList>
    </citation>
    <scope>IDENTIFICATION</scope>
</reference>
<name>A0A8C4Q1I5_EPTBU</name>
<dbReference type="GO" id="GO:0015631">
    <property type="term" value="F:tubulin binding"/>
    <property type="evidence" value="ECO:0007669"/>
    <property type="project" value="TreeGrafter"/>
</dbReference>